<dbReference type="SUPFAM" id="SSF53067">
    <property type="entry name" value="Actin-like ATPase domain"/>
    <property type="match status" value="2"/>
</dbReference>
<evidence type="ECO:0000313" key="3">
    <source>
        <dbReference type="EMBL" id="HIX51930.1"/>
    </source>
</evidence>
<dbReference type="PANTHER" id="PTHR11735">
    <property type="entry name" value="TRNA N6-ADENOSINE THREONYLCARBAMOYLTRANSFERASE"/>
    <property type="match status" value="1"/>
</dbReference>
<comment type="caution">
    <text evidence="3">The sequence shown here is derived from an EMBL/GenBank/DDBJ whole genome shotgun (WGS) entry which is preliminary data.</text>
</comment>
<dbReference type="InterPro" id="IPR022496">
    <property type="entry name" value="T6A_TsaB"/>
</dbReference>
<name>A0A9D1W435_9FIRM</name>
<protein>
    <submittedName>
        <fullName evidence="3">tRNA (Adenosine(37)-N6)-threonylcarbamoyltransferase complex dimerization subunit type 1 TsaB</fullName>
        <ecNumber evidence="3">2.3.1.234</ecNumber>
    </submittedName>
</protein>
<dbReference type="PANTHER" id="PTHR11735:SF11">
    <property type="entry name" value="TRNA THREONYLCARBAMOYLADENOSINE BIOSYNTHESIS PROTEIN TSAB"/>
    <property type="match status" value="1"/>
</dbReference>
<dbReference type="GO" id="GO:0061711">
    <property type="term" value="F:tRNA N(6)-L-threonylcarbamoyladenine synthase activity"/>
    <property type="evidence" value="ECO:0007669"/>
    <property type="project" value="UniProtKB-EC"/>
</dbReference>
<evidence type="ECO:0000313" key="4">
    <source>
        <dbReference type="Proteomes" id="UP000886780"/>
    </source>
</evidence>
<dbReference type="NCBIfam" id="TIGR03725">
    <property type="entry name" value="T6A_YeaZ"/>
    <property type="match status" value="1"/>
</dbReference>
<proteinExistence type="predicted"/>
<sequence>MRILGIESSSLVASAAIVTDDILTAEYTVNFKKTHSQTLLPMIDEIVTMTETELGSIDAIAVSGGPGSFTGLRIGSATAKGLGLALKKPLIHVPTVDALAYNLWGAKDLVCPIMDAKRNQVYTGIYRMRGEMEAVKSQCAMDMGQLMEELNELGEAVIFLGDGVPVYREQAESLAKIPISFAPAHMNRQRAGAVAALGAVYYAQGKIETAAEHGPDYLRKSQAERERLGESL</sequence>
<dbReference type="GO" id="GO:0005829">
    <property type="term" value="C:cytosol"/>
    <property type="evidence" value="ECO:0007669"/>
    <property type="project" value="TreeGrafter"/>
</dbReference>
<reference evidence="3" key="1">
    <citation type="journal article" date="2021" name="PeerJ">
        <title>Extensive microbial diversity within the chicken gut microbiome revealed by metagenomics and culture.</title>
        <authorList>
            <person name="Gilroy R."/>
            <person name="Ravi A."/>
            <person name="Getino M."/>
            <person name="Pursley I."/>
            <person name="Horton D.L."/>
            <person name="Alikhan N.F."/>
            <person name="Baker D."/>
            <person name="Gharbi K."/>
            <person name="Hall N."/>
            <person name="Watson M."/>
            <person name="Adriaenssens E.M."/>
            <person name="Foster-Nyarko E."/>
            <person name="Jarju S."/>
            <person name="Secka A."/>
            <person name="Antonio M."/>
            <person name="Oren A."/>
            <person name="Chaudhuri R.R."/>
            <person name="La Ragione R."/>
            <person name="Hildebrand F."/>
            <person name="Pallen M.J."/>
        </authorList>
    </citation>
    <scope>NUCLEOTIDE SEQUENCE</scope>
    <source>
        <strain evidence="3">ChiGjej4B4-12881</strain>
    </source>
</reference>
<feature type="region of interest" description="Disordered" evidence="1">
    <location>
        <begin position="213"/>
        <end position="232"/>
    </location>
</feature>
<keyword evidence="3" id="KW-0808">Transferase</keyword>
<evidence type="ECO:0000256" key="1">
    <source>
        <dbReference type="SAM" id="MobiDB-lite"/>
    </source>
</evidence>
<keyword evidence="3" id="KW-0012">Acyltransferase</keyword>
<dbReference type="AlphaFoldDB" id="A0A9D1W435"/>
<dbReference type="InterPro" id="IPR043129">
    <property type="entry name" value="ATPase_NBD"/>
</dbReference>
<dbReference type="GO" id="GO:0002949">
    <property type="term" value="P:tRNA threonylcarbamoyladenosine modification"/>
    <property type="evidence" value="ECO:0007669"/>
    <property type="project" value="InterPro"/>
</dbReference>
<dbReference type="InterPro" id="IPR000905">
    <property type="entry name" value="Gcp-like_dom"/>
</dbReference>
<dbReference type="Proteomes" id="UP000886780">
    <property type="component" value="Unassembled WGS sequence"/>
</dbReference>
<reference evidence="3" key="2">
    <citation type="submission" date="2021-04" db="EMBL/GenBank/DDBJ databases">
        <authorList>
            <person name="Gilroy R."/>
        </authorList>
    </citation>
    <scope>NUCLEOTIDE SEQUENCE</scope>
    <source>
        <strain evidence="3">ChiGjej4B4-12881</strain>
    </source>
</reference>
<dbReference type="Gene3D" id="3.30.420.40">
    <property type="match status" value="2"/>
</dbReference>
<dbReference type="Pfam" id="PF00814">
    <property type="entry name" value="TsaD"/>
    <property type="match status" value="1"/>
</dbReference>
<evidence type="ECO:0000259" key="2">
    <source>
        <dbReference type="Pfam" id="PF00814"/>
    </source>
</evidence>
<organism evidence="3 4">
    <name type="scientific">Candidatus Lachnoclostridium stercoripullorum</name>
    <dbReference type="NCBI Taxonomy" id="2838635"/>
    <lineage>
        <taxon>Bacteria</taxon>
        <taxon>Bacillati</taxon>
        <taxon>Bacillota</taxon>
        <taxon>Clostridia</taxon>
        <taxon>Lachnospirales</taxon>
        <taxon>Lachnospiraceae</taxon>
    </lineage>
</organism>
<feature type="domain" description="Gcp-like" evidence="2">
    <location>
        <begin position="32"/>
        <end position="225"/>
    </location>
</feature>
<gene>
    <name evidence="3" type="primary">tsaB</name>
    <name evidence="3" type="ORF">IAA28_03890</name>
</gene>
<accession>A0A9D1W435</accession>
<dbReference type="EMBL" id="DXEU01000066">
    <property type="protein sequence ID" value="HIX51930.1"/>
    <property type="molecule type" value="Genomic_DNA"/>
</dbReference>
<dbReference type="CDD" id="cd24032">
    <property type="entry name" value="ASKHA_NBD_TsaB"/>
    <property type="match status" value="1"/>
</dbReference>
<dbReference type="EC" id="2.3.1.234" evidence="3"/>